<feature type="region of interest" description="Disordered" evidence="3">
    <location>
        <begin position="1"/>
        <end position="21"/>
    </location>
</feature>
<feature type="compositionally biased region" description="Basic and acidic residues" evidence="3">
    <location>
        <begin position="1"/>
        <end position="10"/>
    </location>
</feature>
<proteinExistence type="predicted"/>
<dbReference type="PIRSF" id="PIRSF005856">
    <property type="entry name" value="Rad51"/>
    <property type="match status" value="1"/>
</dbReference>
<dbReference type="GO" id="GO:0006312">
    <property type="term" value="P:mitotic recombination"/>
    <property type="evidence" value="ECO:0007669"/>
    <property type="project" value="TreeGrafter"/>
</dbReference>
<protein>
    <recommendedName>
        <fullName evidence="4">RecA family profile 2 domain-containing protein</fullName>
    </recommendedName>
</protein>
<dbReference type="EMBL" id="CAJMWQ010001106">
    <property type="protein sequence ID" value="CAE6435321.1"/>
    <property type="molecule type" value="Genomic_DNA"/>
</dbReference>
<evidence type="ECO:0000313" key="5">
    <source>
        <dbReference type="EMBL" id="CAE6435321.1"/>
    </source>
</evidence>
<dbReference type="GO" id="GO:0003690">
    <property type="term" value="F:double-stranded DNA binding"/>
    <property type="evidence" value="ECO:0007669"/>
    <property type="project" value="TreeGrafter"/>
</dbReference>
<keyword evidence="2" id="KW-0067">ATP-binding</keyword>
<dbReference type="GO" id="GO:0005524">
    <property type="term" value="F:ATP binding"/>
    <property type="evidence" value="ECO:0007669"/>
    <property type="project" value="UniProtKB-KW"/>
</dbReference>
<organism evidence="5 6">
    <name type="scientific">Rhizoctonia solani</name>
    <dbReference type="NCBI Taxonomy" id="456999"/>
    <lineage>
        <taxon>Eukaryota</taxon>
        <taxon>Fungi</taxon>
        <taxon>Dikarya</taxon>
        <taxon>Basidiomycota</taxon>
        <taxon>Agaricomycotina</taxon>
        <taxon>Agaricomycetes</taxon>
        <taxon>Cantharellales</taxon>
        <taxon>Ceratobasidiaceae</taxon>
        <taxon>Rhizoctonia</taxon>
    </lineage>
</organism>
<name>A0A8H3AL29_9AGAM</name>
<comment type="caution">
    <text evidence="5">The sequence shown here is derived from an EMBL/GenBank/DDBJ whole genome shotgun (WGS) entry which is preliminary data.</text>
</comment>
<dbReference type="AlphaFoldDB" id="A0A8H3AL29"/>
<dbReference type="PROSITE" id="PS50163">
    <property type="entry name" value="RECA_3"/>
    <property type="match status" value="1"/>
</dbReference>
<dbReference type="InterPro" id="IPR020587">
    <property type="entry name" value="RecA_monomer-monomer_interface"/>
</dbReference>
<keyword evidence="1" id="KW-0547">Nucleotide-binding</keyword>
<dbReference type="PANTHER" id="PTHR22942">
    <property type="entry name" value="RECA/RAD51/RADA DNA STRAND-PAIRING FAMILY MEMBER"/>
    <property type="match status" value="1"/>
</dbReference>
<evidence type="ECO:0000256" key="2">
    <source>
        <dbReference type="ARBA" id="ARBA00022840"/>
    </source>
</evidence>
<sequence length="302" mass="33478">MPVPTHDESRPSTPPPDGIGFDEPQWDMIDELQSHGINAQDITKLKARLVHHHVSYSLTVLATERRHMRRVCRAHDLAQEPAQDQDADHTITITSGLGLVVPDRGAVVGQAEAYAADQQRKQVGGRNAGRSVHESEYIRSVRRVSLPPEMGGASGKVTYIDTEGTFRPDRIRAIAEWFGVDAEQALENITYACAYNSEHQMELIQEVEIQFAEGKKFRLLLAYMLAKLCKLPEEFNIVVLLTNQVQADPGAKMAFALIVKPVGGHILSHASATRIMLRKGHGEERVAKLVDSPDRSESEGSY</sequence>
<dbReference type="Gene3D" id="3.40.50.300">
    <property type="entry name" value="P-loop containing nucleotide triphosphate hydrolases"/>
    <property type="match status" value="1"/>
</dbReference>
<gene>
    <name evidence="5" type="ORF">RDB_LOCUS64249</name>
</gene>
<dbReference type="GO" id="GO:0070192">
    <property type="term" value="P:chromosome organization involved in meiotic cell cycle"/>
    <property type="evidence" value="ECO:0007669"/>
    <property type="project" value="TreeGrafter"/>
</dbReference>
<dbReference type="GO" id="GO:0000150">
    <property type="term" value="F:DNA strand exchange activity"/>
    <property type="evidence" value="ECO:0007669"/>
    <property type="project" value="TreeGrafter"/>
</dbReference>
<dbReference type="GO" id="GO:0007131">
    <property type="term" value="P:reciprocal meiotic recombination"/>
    <property type="evidence" value="ECO:0007669"/>
    <property type="project" value="TreeGrafter"/>
</dbReference>
<evidence type="ECO:0000256" key="3">
    <source>
        <dbReference type="SAM" id="MobiDB-lite"/>
    </source>
</evidence>
<dbReference type="InterPro" id="IPR027417">
    <property type="entry name" value="P-loop_NTPase"/>
</dbReference>
<dbReference type="Proteomes" id="UP000663826">
    <property type="component" value="Unassembled WGS sequence"/>
</dbReference>
<dbReference type="GO" id="GO:0000730">
    <property type="term" value="P:DNA recombinase assembly"/>
    <property type="evidence" value="ECO:0007669"/>
    <property type="project" value="TreeGrafter"/>
</dbReference>
<dbReference type="GO" id="GO:0003697">
    <property type="term" value="F:single-stranded DNA binding"/>
    <property type="evidence" value="ECO:0007669"/>
    <property type="project" value="TreeGrafter"/>
</dbReference>
<dbReference type="GO" id="GO:0000794">
    <property type="term" value="C:condensed nuclear chromosome"/>
    <property type="evidence" value="ECO:0007669"/>
    <property type="project" value="TreeGrafter"/>
</dbReference>
<evidence type="ECO:0000259" key="4">
    <source>
        <dbReference type="PROSITE" id="PS50163"/>
    </source>
</evidence>
<accession>A0A8H3AL29</accession>
<dbReference type="Pfam" id="PF08423">
    <property type="entry name" value="Rad51"/>
    <property type="match status" value="1"/>
</dbReference>
<dbReference type="InterPro" id="IPR013632">
    <property type="entry name" value="Rad51_C"/>
</dbReference>
<dbReference type="InterPro" id="IPR016467">
    <property type="entry name" value="DNA_recomb/repair_RecA-like"/>
</dbReference>
<dbReference type="GO" id="GO:0042148">
    <property type="term" value="P:DNA strand invasion"/>
    <property type="evidence" value="ECO:0007669"/>
    <property type="project" value="TreeGrafter"/>
</dbReference>
<evidence type="ECO:0000313" key="6">
    <source>
        <dbReference type="Proteomes" id="UP000663826"/>
    </source>
</evidence>
<dbReference type="SUPFAM" id="SSF52540">
    <property type="entry name" value="P-loop containing nucleoside triphosphate hydrolases"/>
    <property type="match status" value="1"/>
</dbReference>
<dbReference type="PANTHER" id="PTHR22942:SF30">
    <property type="entry name" value="MEIOTIC RECOMBINATION PROTEIN DMC1_LIM15 HOMOLOG"/>
    <property type="match status" value="1"/>
</dbReference>
<evidence type="ECO:0000256" key="1">
    <source>
        <dbReference type="ARBA" id="ARBA00022741"/>
    </source>
</evidence>
<dbReference type="GO" id="GO:0008094">
    <property type="term" value="F:ATP-dependent activity, acting on DNA"/>
    <property type="evidence" value="ECO:0007669"/>
    <property type="project" value="InterPro"/>
</dbReference>
<reference evidence="5" key="1">
    <citation type="submission" date="2021-01" db="EMBL/GenBank/DDBJ databases">
        <authorList>
            <person name="Kaushik A."/>
        </authorList>
    </citation>
    <scope>NUCLEOTIDE SEQUENCE</scope>
    <source>
        <strain evidence="5">AG1-1B</strain>
    </source>
</reference>
<feature type="domain" description="RecA family profile 2" evidence="4">
    <location>
        <begin position="252"/>
        <end position="302"/>
    </location>
</feature>